<gene>
    <name evidence="1" type="ORF">PBLR_10976</name>
</gene>
<protein>
    <submittedName>
        <fullName evidence="1">Uncharacterized protein</fullName>
    </submittedName>
</protein>
<evidence type="ECO:0000313" key="1">
    <source>
        <dbReference type="EMBL" id="SYX82554.1"/>
    </source>
</evidence>
<accession>A0A383R7S1</accession>
<dbReference type="AlphaFoldDB" id="A0A383R7S1"/>
<sequence>MMKLQVALFNWLQIHIVSEQRPDDGAAKETVQFFETILKEDHQLTSFEACLDGSDERYVITYWREEEMSTEVFDREDAERLWQDIEANPKYNE</sequence>
<reference evidence="2" key="1">
    <citation type="submission" date="2018-08" db="EMBL/GenBank/DDBJ databases">
        <authorList>
            <person name="Chevrot R."/>
        </authorList>
    </citation>
    <scope>NUCLEOTIDE SEQUENCE [LARGE SCALE GENOMIC DNA]</scope>
</reference>
<name>A0A383R7S1_PAEAL</name>
<dbReference type="Proteomes" id="UP000304148">
    <property type="component" value="Chromosome"/>
</dbReference>
<evidence type="ECO:0000313" key="2">
    <source>
        <dbReference type="Proteomes" id="UP000304148"/>
    </source>
</evidence>
<proteinExistence type="predicted"/>
<dbReference type="EMBL" id="LS992241">
    <property type="protein sequence ID" value="SYX82554.1"/>
    <property type="molecule type" value="Genomic_DNA"/>
</dbReference>
<organism evidence="1 2">
    <name type="scientific">Paenibacillus alvei</name>
    <name type="common">Bacillus alvei</name>
    <dbReference type="NCBI Taxonomy" id="44250"/>
    <lineage>
        <taxon>Bacteria</taxon>
        <taxon>Bacillati</taxon>
        <taxon>Bacillota</taxon>
        <taxon>Bacilli</taxon>
        <taxon>Bacillales</taxon>
        <taxon>Paenibacillaceae</taxon>
        <taxon>Paenibacillus</taxon>
    </lineage>
</organism>